<evidence type="ECO:0000259" key="10">
    <source>
        <dbReference type="Pfam" id="PF01757"/>
    </source>
</evidence>
<organism evidence="11 12">
    <name type="scientific">Secundilactobacillus pentosiphilus</name>
    <dbReference type="NCBI Taxonomy" id="1714682"/>
    <lineage>
        <taxon>Bacteria</taxon>
        <taxon>Bacillati</taxon>
        <taxon>Bacillota</taxon>
        <taxon>Bacilli</taxon>
        <taxon>Lactobacillales</taxon>
        <taxon>Lactobacillaceae</taxon>
        <taxon>Secundilactobacillus</taxon>
    </lineage>
</organism>
<feature type="transmembrane region" description="Helical" evidence="9">
    <location>
        <begin position="12"/>
        <end position="35"/>
    </location>
</feature>
<dbReference type="InterPro" id="IPR036514">
    <property type="entry name" value="SGNH_hydro_sf"/>
</dbReference>
<keyword evidence="2" id="KW-1003">Cell membrane</keyword>
<evidence type="ECO:0000256" key="6">
    <source>
        <dbReference type="ARBA" id="ARBA00023136"/>
    </source>
</evidence>
<dbReference type="EMBL" id="BCMH01000007">
    <property type="protein sequence ID" value="GAX03534.1"/>
    <property type="molecule type" value="Genomic_DNA"/>
</dbReference>
<keyword evidence="6 9" id="KW-0472">Membrane</keyword>
<keyword evidence="7 11" id="KW-0012">Acyltransferase</keyword>
<dbReference type="Gene3D" id="3.40.50.1110">
    <property type="entry name" value="SGNH hydrolase"/>
    <property type="match status" value="1"/>
</dbReference>
<reference evidence="11 12" key="1">
    <citation type="submission" date="2015-11" db="EMBL/GenBank/DDBJ databases">
        <title>Draft genome sequences of new species of the genus Lactobacillus isolated from orchardgrass silage.</title>
        <authorList>
            <person name="Tohno M."/>
            <person name="Tanizawa Y."/>
            <person name="Arita M."/>
        </authorList>
    </citation>
    <scope>NUCLEOTIDE SEQUENCE [LARGE SCALE GENOMIC DNA]</scope>
    <source>
        <strain evidence="11 12">IWT140</strain>
    </source>
</reference>
<dbReference type="PANTHER" id="PTHR23028">
    <property type="entry name" value="ACETYLTRANSFERASE"/>
    <property type="match status" value="1"/>
</dbReference>
<dbReference type="GO" id="GO:0016747">
    <property type="term" value="F:acyltransferase activity, transferring groups other than amino-acyl groups"/>
    <property type="evidence" value="ECO:0007669"/>
    <property type="project" value="InterPro"/>
</dbReference>
<evidence type="ECO:0000256" key="4">
    <source>
        <dbReference type="ARBA" id="ARBA00022692"/>
    </source>
</evidence>
<gene>
    <name evidence="11" type="ORF">IWT140_01139</name>
</gene>
<evidence type="ECO:0000256" key="9">
    <source>
        <dbReference type="SAM" id="Phobius"/>
    </source>
</evidence>
<evidence type="ECO:0000256" key="3">
    <source>
        <dbReference type="ARBA" id="ARBA00022679"/>
    </source>
</evidence>
<feature type="coiled-coil region" evidence="8">
    <location>
        <begin position="426"/>
        <end position="453"/>
    </location>
</feature>
<protein>
    <submittedName>
        <fullName evidence="11">Acyltransferase</fullName>
    </submittedName>
</protein>
<keyword evidence="5 9" id="KW-1133">Transmembrane helix</keyword>
<dbReference type="CDD" id="cd01840">
    <property type="entry name" value="SGNH_hydrolase_yrhL_like"/>
    <property type="match status" value="1"/>
</dbReference>
<dbReference type="Proteomes" id="UP000198430">
    <property type="component" value="Unassembled WGS sequence"/>
</dbReference>
<proteinExistence type="predicted"/>
<evidence type="ECO:0000256" key="8">
    <source>
        <dbReference type="SAM" id="Coils"/>
    </source>
</evidence>
<dbReference type="InterPro" id="IPR002656">
    <property type="entry name" value="Acyl_transf_3_dom"/>
</dbReference>
<evidence type="ECO:0000256" key="1">
    <source>
        <dbReference type="ARBA" id="ARBA00004651"/>
    </source>
</evidence>
<evidence type="ECO:0000256" key="5">
    <source>
        <dbReference type="ARBA" id="ARBA00022989"/>
    </source>
</evidence>
<sequence length="647" mass="73354">MQHAGRKRLKHSRYISGFDGIRTIAVIGVIVYHLLPYSLQGGYLGVPIFFVVSGYLITDLLLQEYEQNGRIDIASFYVRRMKRLYPALVTMVLTTAAYITLFQRSLFVSLKAIISTNLLYVYNWWEIGHGQSYFDRFNGESPFTHLWSLSIEGQFYLIWPLVLVILLFIFKERKSIFYFVLGLSVLSAIWMGYLYTGTAMTNRVYYGTDTRMFAILLGVALAFVWPATKLKSELNSQAKWLLNGTGIVSLALLIIMFFTMSGQASATYHGGMFLFTLLSAILVATVAHPAGFMNQLFTNRVFDWVGKRSYGIYLYQFPIMIFYEAKVTNIAAHPVLNALIETVLILIASDLSYRYLERPLRHYHYGQLPMAIKQFFRNPKKFGMARYAVIPAILVTGIALFGAATSPAHSEAKDSALQTRIKHNQKQDASSNKAALKKQRQAAKKAAAEKKQQAAWRKVKLTAHQKELVKTYGLSKRQYIQAKDLSVTAIGDSVMVDVSKDIRQVIPNTYVSAGVGRQIWQAPKQIASLKAQGALANTVVVNLGTNSPMSNSQINQVIHMIGPKRRIFWVNTHVPTRNWQTSVNQTIAKAAKRYPNVELVDWHSLSKDHKDWFYTDNVHPNPVGNRNYTRLLIKRLTDSRAQDTPEN</sequence>
<feature type="transmembrane region" description="Helical" evidence="9">
    <location>
        <begin position="272"/>
        <end position="292"/>
    </location>
</feature>
<name>A0A1Z5IP42_9LACO</name>
<dbReference type="GO" id="GO:0009103">
    <property type="term" value="P:lipopolysaccharide biosynthetic process"/>
    <property type="evidence" value="ECO:0007669"/>
    <property type="project" value="TreeGrafter"/>
</dbReference>
<accession>A0A1Z5IP42</accession>
<keyword evidence="8" id="KW-0175">Coiled coil</keyword>
<feature type="transmembrane region" description="Helical" evidence="9">
    <location>
        <begin position="210"/>
        <end position="228"/>
    </location>
</feature>
<feature type="transmembrane region" description="Helical" evidence="9">
    <location>
        <begin position="240"/>
        <end position="260"/>
    </location>
</feature>
<feature type="domain" description="Acyltransferase 3" evidence="10">
    <location>
        <begin position="16"/>
        <end position="351"/>
    </location>
</feature>
<dbReference type="GO" id="GO:0005886">
    <property type="term" value="C:plasma membrane"/>
    <property type="evidence" value="ECO:0007669"/>
    <property type="project" value="UniProtKB-SubCell"/>
</dbReference>
<dbReference type="AlphaFoldDB" id="A0A1Z5IP42"/>
<evidence type="ECO:0000256" key="2">
    <source>
        <dbReference type="ARBA" id="ARBA00022475"/>
    </source>
</evidence>
<dbReference type="RefSeq" id="WP_089088507.1">
    <property type="nucleotide sequence ID" value="NZ_BCMH01000007.1"/>
</dbReference>
<feature type="transmembrane region" description="Helical" evidence="9">
    <location>
        <begin position="177"/>
        <end position="195"/>
    </location>
</feature>
<feature type="transmembrane region" description="Helical" evidence="9">
    <location>
        <begin position="384"/>
        <end position="404"/>
    </location>
</feature>
<comment type="caution">
    <text evidence="11">The sequence shown here is derived from an EMBL/GenBank/DDBJ whole genome shotgun (WGS) entry which is preliminary data.</text>
</comment>
<feature type="transmembrane region" description="Helical" evidence="9">
    <location>
        <begin position="41"/>
        <end position="62"/>
    </location>
</feature>
<evidence type="ECO:0000256" key="7">
    <source>
        <dbReference type="ARBA" id="ARBA00023315"/>
    </source>
</evidence>
<dbReference type="PANTHER" id="PTHR23028:SF53">
    <property type="entry name" value="ACYL_TRANSF_3 DOMAIN-CONTAINING PROTEIN"/>
    <property type="match status" value="1"/>
</dbReference>
<evidence type="ECO:0000313" key="12">
    <source>
        <dbReference type="Proteomes" id="UP000198430"/>
    </source>
</evidence>
<keyword evidence="12" id="KW-1185">Reference proteome</keyword>
<dbReference type="InterPro" id="IPR050879">
    <property type="entry name" value="Acyltransferase_3"/>
</dbReference>
<comment type="subcellular location">
    <subcellularLocation>
        <location evidence="1">Cell membrane</location>
        <topology evidence="1">Multi-pass membrane protein</topology>
    </subcellularLocation>
</comment>
<keyword evidence="3" id="KW-0808">Transferase</keyword>
<feature type="transmembrane region" description="Helical" evidence="9">
    <location>
        <begin position="83"/>
        <end position="101"/>
    </location>
</feature>
<feature type="transmembrane region" description="Helical" evidence="9">
    <location>
        <begin position="153"/>
        <end position="170"/>
    </location>
</feature>
<keyword evidence="4 9" id="KW-0812">Transmembrane</keyword>
<evidence type="ECO:0000313" key="11">
    <source>
        <dbReference type="EMBL" id="GAX03534.1"/>
    </source>
</evidence>
<dbReference type="SUPFAM" id="SSF52266">
    <property type="entry name" value="SGNH hydrolase"/>
    <property type="match status" value="1"/>
</dbReference>
<dbReference type="Pfam" id="PF01757">
    <property type="entry name" value="Acyl_transf_3"/>
    <property type="match status" value="1"/>
</dbReference>